<evidence type="ECO:0000256" key="1">
    <source>
        <dbReference type="ARBA" id="ARBA00004123"/>
    </source>
</evidence>
<reference evidence="7" key="2">
    <citation type="submission" date="2022-03" db="EMBL/GenBank/DDBJ databases">
        <title>Draft title - Genomic analysis of global carrot germplasm unveils the trajectory of domestication and the origin of high carotenoid orange carrot.</title>
        <authorList>
            <person name="Iorizzo M."/>
            <person name="Ellison S."/>
            <person name="Senalik D."/>
            <person name="Macko-Podgorni A."/>
            <person name="Grzebelus D."/>
            <person name="Bostan H."/>
            <person name="Rolling W."/>
            <person name="Curaba J."/>
            <person name="Simon P."/>
        </authorList>
    </citation>
    <scope>NUCLEOTIDE SEQUENCE</scope>
    <source>
        <tissue evidence="7">Leaf</tissue>
    </source>
</reference>
<evidence type="ECO:0000256" key="3">
    <source>
        <dbReference type="ARBA" id="ARBA00023125"/>
    </source>
</evidence>
<dbReference type="GO" id="GO:0005634">
    <property type="term" value="C:nucleus"/>
    <property type="evidence" value="ECO:0007669"/>
    <property type="project" value="UniProtKB-SubCell"/>
</dbReference>
<keyword evidence="3" id="KW-0238">DNA-binding</keyword>
<comment type="subcellular location">
    <subcellularLocation>
        <location evidence="1">Nucleus</location>
    </subcellularLocation>
</comment>
<proteinExistence type="predicted"/>
<evidence type="ECO:0000256" key="2">
    <source>
        <dbReference type="ARBA" id="ARBA00023015"/>
    </source>
</evidence>
<dbReference type="GO" id="GO:0003677">
    <property type="term" value="F:DNA binding"/>
    <property type="evidence" value="ECO:0007669"/>
    <property type="project" value="UniProtKB-KW"/>
</dbReference>
<dbReference type="AlphaFoldDB" id="A0AAF0WRF9"/>
<dbReference type="CDD" id="cd10017">
    <property type="entry name" value="B3_DNA"/>
    <property type="match status" value="2"/>
</dbReference>
<organism evidence="7 8">
    <name type="scientific">Daucus carota subsp. sativus</name>
    <name type="common">Carrot</name>
    <dbReference type="NCBI Taxonomy" id="79200"/>
    <lineage>
        <taxon>Eukaryota</taxon>
        <taxon>Viridiplantae</taxon>
        <taxon>Streptophyta</taxon>
        <taxon>Embryophyta</taxon>
        <taxon>Tracheophyta</taxon>
        <taxon>Spermatophyta</taxon>
        <taxon>Magnoliopsida</taxon>
        <taxon>eudicotyledons</taxon>
        <taxon>Gunneridae</taxon>
        <taxon>Pentapetalae</taxon>
        <taxon>asterids</taxon>
        <taxon>campanulids</taxon>
        <taxon>Apiales</taxon>
        <taxon>Apiaceae</taxon>
        <taxon>Apioideae</taxon>
        <taxon>Scandiceae</taxon>
        <taxon>Daucinae</taxon>
        <taxon>Daucus</taxon>
        <taxon>Daucus sect. Daucus</taxon>
    </lineage>
</organism>
<feature type="domain" description="TF-B3" evidence="6">
    <location>
        <begin position="12"/>
        <end position="106"/>
    </location>
</feature>
<keyword evidence="2" id="KW-0805">Transcription regulation</keyword>
<dbReference type="Gene3D" id="2.40.330.10">
    <property type="entry name" value="DNA-binding pseudobarrel domain"/>
    <property type="match status" value="2"/>
</dbReference>
<sequence length="243" mass="28144">MARRPKSSTTTKRVFIKVLFSGFMKKLLIPRKYVMLHGETLGKECVLRPTHTSDSWRVRTKCIDDELYFKKGWKKFAKHHSLQFGDLLIFRHVQNSEFDVDVVDKSGIPRKTLAFRTDQVMKDSAPPIPKSKKNSDKAFEEAERFKSMSKHHSIITVMHPAYVKRAFLVRSSCTCEGENEVRLQCLGKERKVIMRNVREQCRISKGWGAFVKENSIEVDDVCVLELISKEDALIKVTIFKCKC</sequence>
<dbReference type="SMART" id="SM01019">
    <property type="entry name" value="B3"/>
    <property type="match status" value="2"/>
</dbReference>
<keyword evidence="4" id="KW-0804">Transcription</keyword>
<dbReference type="SUPFAM" id="SSF101936">
    <property type="entry name" value="DNA-binding pseudobarrel domain"/>
    <property type="match status" value="2"/>
</dbReference>
<accession>A0AAF0WRF9</accession>
<dbReference type="Proteomes" id="UP000077755">
    <property type="component" value="Chromosome 3"/>
</dbReference>
<evidence type="ECO:0000313" key="7">
    <source>
        <dbReference type="EMBL" id="WOG93138.1"/>
    </source>
</evidence>
<name>A0AAF0WRF9_DAUCS</name>
<dbReference type="InterPro" id="IPR015300">
    <property type="entry name" value="DNA-bd_pseudobarrel_sf"/>
</dbReference>
<dbReference type="PANTHER" id="PTHR31920">
    <property type="entry name" value="B3 DOMAIN-CONTAINING"/>
    <property type="match status" value="1"/>
</dbReference>
<protein>
    <recommendedName>
        <fullName evidence="6">TF-B3 domain-containing protein</fullName>
    </recommendedName>
</protein>
<feature type="domain" description="TF-B3" evidence="6">
    <location>
        <begin position="187"/>
        <end position="242"/>
    </location>
</feature>
<dbReference type="EMBL" id="CP093345">
    <property type="protein sequence ID" value="WOG93138.1"/>
    <property type="molecule type" value="Genomic_DNA"/>
</dbReference>
<dbReference type="Pfam" id="PF02362">
    <property type="entry name" value="B3"/>
    <property type="match status" value="2"/>
</dbReference>
<keyword evidence="8" id="KW-1185">Reference proteome</keyword>
<dbReference type="PANTHER" id="PTHR31920:SF135">
    <property type="entry name" value="B3 DOMAIN-CONTAINING PROTEIN OS03G0621600-RELATED"/>
    <property type="match status" value="1"/>
</dbReference>
<reference evidence="7" key="1">
    <citation type="journal article" date="2016" name="Nat. Genet.">
        <title>A high-quality carrot genome assembly provides new insights into carotenoid accumulation and asterid genome evolution.</title>
        <authorList>
            <person name="Iorizzo M."/>
            <person name="Ellison S."/>
            <person name="Senalik D."/>
            <person name="Zeng P."/>
            <person name="Satapoomin P."/>
            <person name="Huang J."/>
            <person name="Bowman M."/>
            <person name="Iovene M."/>
            <person name="Sanseverino W."/>
            <person name="Cavagnaro P."/>
            <person name="Yildiz M."/>
            <person name="Macko-Podgorni A."/>
            <person name="Moranska E."/>
            <person name="Grzebelus E."/>
            <person name="Grzebelus D."/>
            <person name="Ashrafi H."/>
            <person name="Zheng Z."/>
            <person name="Cheng S."/>
            <person name="Spooner D."/>
            <person name="Van Deynze A."/>
            <person name="Simon P."/>
        </authorList>
    </citation>
    <scope>NUCLEOTIDE SEQUENCE</scope>
    <source>
        <tissue evidence="7">Leaf</tissue>
    </source>
</reference>
<evidence type="ECO:0000259" key="6">
    <source>
        <dbReference type="PROSITE" id="PS50863"/>
    </source>
</evidence>
<dbReference type="PROSITE" id="PS50863">
    <property type="entry name" value="B3"/>
    <property type="match status" value="2"/>
</dbReference>
<evidence type="ECO:0000313" key="8">
    <source>
        <dbReference type="Proteomes" id="UP000077755"/>
    </source>
</evidence>
<dbReference type="InterPro" id="IPR050655">
    <property type="entry name" value="Plant_B3_domain"/>
</dbReference>
<evidence type="ECO:0000256" key="4">
    <source>
        <dbReference type="ARBA" id="ARBA00023163"/>
    </source>
</evidence>
<evidence type="ECO:0000256" key="5">
    <source>
        <dbReference type="ARBA" id="ARBA00023242"/>
    </source>
</evidence>
<keyword evidence="5" id="KW-0539">Nucleus</keyword>
<dbReference type="InterPro" id="IPR003340">
    <property type="entry name" value="B3_DNA-bd"/>
</dbReference>
<gene>
    <name evidence="7" type="ORF">DCAR_0312419</name>
</gene>